<dbReference type="RefSeq" id="WP_218236062.1">
    <property type="nucleotide sequence ID" value="NZ_BAABBB010000022.1"/>
</dbReference>
<dbReference type="Proteomes" id="UP001500301">
    <property type="component" value="Unassembled WGS sequence"/>
</dbReference>
<protein>
    <recommendedName>
        <fullName evidence="3">Ig-like domain repeat protein</fullName>
    </recommendedName>
</protein>
<evidence type="ECO:0000313" key="1">
    <source>
        <dbReference type="EMBL" id="GAA3547601.1"/>
    </source>
</evidence>
<organism evidence="1 2">
    <name type="scientific">Nocardioides daeguensis</name>
    <dbReference type="NCBI Taxonomy" id="908359"/>
    <lineage>
        <taxon>Bacteria</taxon>
        <taxon>Bacillati</taxon>
        <taxon>Actinomycetota</taxon>
        <taxon>Actinomycetes</taxon>
        <taxon>Propionibacteriales</taxon>
        <taxon>Nocardioidaceae</taxon>
        <taxon>Nocardioides</taxon>
    </lineage>
</organism>
<sequence length="167" mass="17529">MLKVGETLKVGRGTWEKEPTDVTYQWYADLAPVPGATKDTLALTPGLVGKRLSVTLAAITKGSSLPGYSSARSSGPVRPGTLTVAAPTLKGKAKVGRKLKVRAGATLPASATVEVQWLVRGKPVVGGTTKVLRLTKALKGAKVRAQVTYAAPGYEPVVVRTRAVRVR</sequence>
<evidence type="ECO:0000313" key="2">
    <source>
        <dbReference type="Proteomes" id="UP001500301"/>
    </source>
</evidence>
<proteinExistence type="predicted"/>
<dbReference type="EMBL" id="BAABBB010000022">
    <property type="protein sequence ID" value="GAA3547601.1"/>
    <property type="molecule type" value="Genomic_DNA"/>
</dbReference>
<keyword evidence="2" id="KW-1185">Reference proteome</keyword>
<accession>A0ABP6WCE0</accession>
<comment type="caution">
    <text evidence="1">The sequence shown here is derived from an EMBL/GenBank/DDBJ whole genome shotgun (WGS) entry which is preliminary data.</text>
</comment>
<reference evidence="2" key="1">
    <citation type="journal article" date="2019" name="Int. J. Syst. Evol. Microbiol.">
        <title>The Global Catalogue of Microorganisms (GCM) 10K type strain sequencing project: providing services to taxonomists for standard genome sequencing and annotation.</title>
        <authorList>
            <consortium name="The Broad Institute Genomics Platform"/>
            <consortium name="The Broad Institute Genome Sequencing Center for Infectious Disease"/>
            <person name="Wu L."/>
            <person name="Ma J."/>
        </authorList>
    </citation>
    <scope>NUCLEOTIDE SEQUENCE [LARGE SCALE GENOMIC DNA]</scope>
    <source>
        <strain evidence="2">JCM 17460</strain>
    </source>
</reference>
<name>A0ABP6WCE0_9ACTN</name>
<gene>
    <name evidence="1" type="ORF">GCM10022263_38340</name>
</gene>
<evidence type="ECO:0008006" key="3">
    <source>
        <dbReference type="Google" id="ProtNLM"/>
    </source>
</evidence>